<feature type="domain" description="Solute-binding protein family 3/N-terminal" evidence="2">
    <location>
        <begin position="38"/>
        <end position="259"/>
    </location>
</feature>
<keyword evidence="1" id="KW-0472">Membrane</keyword>
<evidence type="ECO:0000259" key="2">
    <source>
        <dbReference type="SMART" id="SM00062"/>
    </source>
</evidence>
<proteinExistence type="predicted"/>
<evidence type="ECO:0000313" key="4">
    <source>
        <dbReference type="Proteomes" id="UP001241605"/>
    </source>
</evidence>
<evidence type="ECO:0000256" key="1">
    <source>
        <dbReference type="SAM" id="Phobius"/>
    </source>
</evidence>
<dbReference type="SMART" id="SM00062">
    <property type="entry name" value="PBPb"/>
    <property type="match status" value="1"/>
</dbReference>
<organism evidence="3 4">
    <name type="scientific">Tropicibacter oceani</name>
    <dbReference type="NCBI Taxonomy" id="3058420"/>
    <lineage>
        <taxon>Bacteria</taxon>
        <taxon>Pseudomonadati</taxon>
        <taxon>Pseudomonadota</taxon>
        <taxon>Alphaproteobacteria</taxon>
        <taxon>Rhodobacterales</taxon>
        <taxon>Roseobacteraceae</taxon>
        <taxon>Tropicibacter</taxon>
    </lineage>
</organism>
<dbReference type="Proteomes" id="UP001241605">
    <property type="component" value="Chromosome"/>
</dbReference>
<name>A0ABY8QM27_9RHOB</name>
<sequence length="263" mass="28900">MTQGQRNKGGDAIRHLLTMLAMALACWGLTARADQINTVIHATPEWTGFTNPDGSGIYNELLSEIFAAQGITVQRQTVPINRAVALVERGDADFTGGFRRDDRNFADVPIYETRFAAMYRTGSGLHITSPDQLENLRVAAPPQVSTTLGKALTEVDSRAQAAKLLIAGRIDVYVDLQLPLERFRASGVANLDVANASDTRFDIRPEDWTITPISGTRLYLLFSDTPRGHALRDIYQKGTRALAKSGRLAALYQHYGLEVPTID</sequence>
<accession>A0ABY8QM27</accession>
<keyword evidence="4" id="KW-1185">Reference proteome</keyword>
<reference evidence="3 4" key="1">
    <citation type="submission" date="2023-05" db="EMBL/GenBank/DDBJ databases">
        <title>YMD87, complete Genome.</title>
        <authorList>
            <person name="Zhang J."/>
            <person name="Xu X."/>
        </authorList>
    </citation>
    <scope>NUCLEOTIDE SEQUENCE [LARGE SCALE GENOMIC DNA]</scope>
    <source>
        <strain evidence="3 4">YMD87</strain>
    </source>
</reference>
<keyword evidence="1" id="KW-0812">Transmembrane</keyword>
<feature type="transmembrane region" description="Helical" evidence="1">
    <location>
        <begin position="12"/>
        <end position="30"/>
    </location>
</feature>
<protein>
    <submittedName>
        <fullName evidence="3">Transporter substrate-binding domain-containing protein</fullName>
    </submittedName>
</protein>
<dbReference type="Gene3D" id="3.40.190.10">
    <property type="entry name" value="Periplasmic binding protein-like II"/>
    <property type="match status" value="2"/>
</dbReference>
<dbReference type="InterPro" id="IPR001638">
    <property type="entry name" value="Solute-binding_3/MltF_N"/>
</dbReference>
<dbReference type="EMBL" id="CP124616">
    <property type="protein sequence ID" value="WGW05689.1"/>
    <property type="molecule type" value="Genomic_DNA"/>
</dbReference>
<gene>
    <name evidence="3" type="ORF">QF118_09135</name>
</gene>
<dbReference type="PROSITE" id="PS51257">
    <property type="entry name" value="PROKAR_LIPOPROTEIN"/>
    <property type="match status" value="1"/>
</dbReference>
<evidence type="ECO:0000313" key="3">
    <source>
        <dbReference type="EMBL" id="WGW05689.1"/>
    </source>
</evidence>
<keyword evidence="1" id="KW-1133">Transmembrane helix</keyword>
<dbReference type="SUPFAM" id="SSF53850">
    <property type="entry name" value="Periplasmic binding protein-like II"/>
    <property type="match status" value="1"/>
</dbReference>
<dbReference type="RefSeq" id="WP_282302313.1">
    <property type="nucleotide sequence ID" value="NZ_CP124616.1"/>
</dbReference>